<keyword evidence="2" id="KW-1185">Reference proteome</keyword>
<comment type="caution">
    <text evidence="1">The sequence shown here is derived from an EMBL/GenBank/DDBJ whole genome shotgun (WGS) entry which is preliminary data.</text>
</comment>
<reference evidence="1 2" key="1">
    <citation type="submission" date="2023-05" db="EMBL/GenBank/DDBJ databases">
        <title>A new hyperthermophilic archaea 'Ignisphaera cupida' sp. nov. and description of the family 'Ignisphaeraceae' fam. nov.</title>
        <authorList>
            <person name="Podosokorskaya O.A."/>
            <person name="Elcheninov A.G."/>
            <person name="Klukina A."/>
            <person name="Merkel A.Y."/>
        </authorList>
    </citation>
    <scope>NUCLEOTIDE SEQUENCE [LARGE SCALE GENOMIC DNA]</scope>
    <source>
        <strain evidence="1 2">4213-co</strain>
    </source>
</reference>
<gene>
    <name evidence="1" type="ORF">QPL79_00745</name>
</gene>
<evidence type="ECO:0000313" key="2">
    <source>
        <dbReference type="Proteomes" id="UP001529235"/>
    </source>
</evidence>
<evidence type="ECO:0008006" key="3">
    <source>
        <dbReference type="Google" id="ProtNLM"/>
    </source>
</evidence>
<name>A0ABD4Z438_9CREN</name>
<dbReference type="Proteomes" id="UP001529235">
    <property type="component" value="Unassembled WGS sequence"/>
</dbReference>
<evidence type="ECO:0000313" key="1">
    <source>
        <dbReference type="EMBL" id="MDK6027894.1"/>
    </source>
</evidence>
<accession>A0ABD4Z438</accession>
<proteinExistence type="predicted"/>
<dbReference type="RefSeq" id="WP_285272873.1">
    <property type="nucleotide sequence ID" value="NZ_JASNVW010000001.1"/>
</dbReference>
<organism evidence="1 2">
    <name type="scientific">Ignisphaera cupida</name>
    <dbReference type="NCBI Taxonomy" id="3050454"/>
    <lineage>
        <taxon>Archaea</taxon>
        <taxon>Thermoproteota</taxon>
        <taxon>Thermoprotei</taxon>
        <taxon>Desulfurococcales</taxon>
        <taxon>Desulfurococcaceae</taxon>
        <taxon>Ignisphaera</taxon>
    </lineage>
</organism>
<protein>
    <recommendedName>
        <fullName evidence="3">Nucleotidyltransferase family protein</fullName>
    </recommendedName>
</protein>
<sequence>MASKTLRIIEILNGFAKPLPSEVEELTRIASLNKILLAFLRTANIGGAIRVLEEARYRRYVKSVAEVVEALRDFNYALYKFRKPVEHVSVDIDVLIDYRDLSKAIKELVSKGFKIIAFEKYTVTLAKNNTIVDLYTHPAFAWIIYIDGYKLLDCCVEEFYFEGHVVKGLTREAEAVVSTVHAIYKEHLYLLIDYFVTRKWLSKKALNLSIELGIGNSVEIACQLNELVEKGLLELPHKLPLAIMARTYLNKFIKDSEFRATTPNILKYLFTERIGEKIKWRLSRKTY</sequence>
<dbReference type="EMBL" id="JASNVW010000001">
    <property type="protein sequence ID" value="MDK6027894.1"/>
    <property type="molecule type" value="Genomic_DNA"/>
</dbReference>
<dbReference type="AlphaFoldDB" id="A0ABD4Z438"/>